<protein>
    <submittedName>
        <fullName evidence="4">GLIPR1-like protein 1</fullName>
    </submittedName>
</protein>
<dbReference type="RefSeq" id="XP_012943149.1">
    <property type="nucleotide sequence ID" value="XM_013087695.2"/>
</dbReference>
<evidence type="ECO:0000259" key="2">
    <source>
        <dbReference type="SMART" id="SM00198"/>
    </source>
</evidence>
<dbReference type="PROSITE" id="PS01009">
    <property type="entry name" value="CRISP_1"/>
    <property type="match status" value="1"/>
</dbReference>
<feature type="signal peptide" evidence="1">
    <location>
        <begin position="1"/>
        <end position="22"/>
    </location>
</feature>
<evidence type="ECO:0000256" key="1">
    <source>
        <dbReference type="SAM" id="SignalP"/>
    </source>
</evidence>
<dbReference type="InterPro" id="IPR018244">
    <property type="entry name" value="Allrgn_V5/Tpx1_CS"/>
</dbReference>
<keyword evidence="3" id="KW-1185">Reference proteome</keyword>
<proteinExistence type="predicted"/>
<dbReference type="Proteomes" id="UP000694888">
    <property type="component" value="Unplaced"/>
</dbReference>
<organism evidence="3 4">
    <name type="scientific">Aplysia californica</name>
    <name type="common">California sea hare</name>
    <dbReference type="NCBI Taxonomy" id="6500"/>
    <lineage>
        <taxon>Eukaryota</taxon>
        <taxon>Metazoa</taxon>
        <taxon>Spiralia</taxon>
        <taxon>Lophotrochozoa</taxon>
        <taxon>Mollusca</taxon>
        <taxon>Gastropoda</taxon>
        <taxon>Heterobranchia</taxon>
        <taxon>Euthyneura</taxon>
        <taxon>Tectipleura</taxon>
        <taxon>Aplysiida</taxon>
        <taxon>Aplysioidea</taxon>
        <taxon>Aplysiidae</taxon>
        <taxon>Aplysia</taxon>
    </lineage>
</organism>
<sequence>MRLNIGWTISLLTLSWVCSAAAKTRVHHAATGVFEHNDAADSAAYRWRREVRRDMVGFNDEEKDAMLDRHNSLRSVEFASDMMRMDWDTDLEKSAQVWADKCIFGHSPDRQVEKYRYVGENLYAGTNEFDPAHVVQLWYDEKVDYNYDSLRCTPGKMCGHYTQVVWANSRAVGCGVRYCPFLQQASQFGFSKGYNVVCHYGPGGNYVGQKPYIRGFGCSNCPDDAQYCGENLCYRTFLFQSAHTARPMVWVQVLSCVLLLLLQRRA</sequence>
<dbReference type="PRINTS" id="PR00837">
    <property type="entry name" value="V5TPXLIKE"/>
</dbReference>
<dbReference type="InterPro" id="IPR035940">
    <property type="entry name" value="CAP_sf"/>
</dbReference>
<dbReference type="InterPro" id="IPR014044">
    <property type="entry name" value="CAP_dom"/>
</dbReference>
<dbReference type="SUPFAM" id="SSF55797">
    <property type="entry name" value="PR-1-like"/>
    <property type="match status" value="1"/>
</dbReference>
<accession>A0ABM1A923</accession>
<gene>
    <name evidence="4" type="primary">LOC101847839</name>
</gene>
<evidence type="ECO:0000313" key="4">
    <source>
        <dbReference type="RefSeq" id="XP_012943149.1"/>
    </source>
</evidence>
<keyword evidence="1" id="KW-0732">Signal</keyword>
<dbReference type="GeneID" id="101847839"/>
<dbReference type="InterPro" id="IPR001283">
    <property type="entry name" value="CRISP-related"/>
</dbReference>
<feature type="chain" id="PRO_5046685799" evidence="1">
    <location>
        <begin position="23"/>
        <end position="266"/>
    </location>
</feature>
<feature type="domain" description="SCP" evidence="2">
    <location>
        <begin position="61"/>
        <end position="208"/>
    </location>
</feature>
<reference evidence="4" key="1">
    <citation type="submission" date="2025-08" db="UniProtKB">
        <authorList>
            <consortium name="RefSeq"/>
        </authorList>
    </citation>
    <scope>IDENTIFICATION</scope>
</reference>
<dbReference type="Pfam" id="PF00188">
    <property type="entry name" value="CAP"/>
    <property type="match status" value="1"/>
</dbReference>
<evidence type="ECO:0000313" key="3">
    <source>
        <dbReference type="Proteomes" id="UP000694888"/>
    </source>
</evidence>
<name>A0ABM1A923_APLCA</name>
<dbReference type="PANTHER" id="PTHR10334">
    <property type="entry name" value="CYSTEINE-RICH SECRETORY PROTEIN-RELATED"/>
    <property type="match status" value="1"/>
</dbReference>
<dbReference type="Gene3D" id="3.40.33.10">
    <property type="entry name" value="CAP"/>
    <property type="match status" value="1"/>
</dbReference>
<dbReference type="SMART" id="SM00198">
    <property type="entry name" value="SCP"/>
    <property type="match status" value="1"/>
</dbReference>